<dbReference type="Proteomes" id="UP000000263">
    <property type="component" value="Chromosome"/>
</dbReference>
<dbReference type="MEROPS" id="S14.001"/>
<dbReference type="FunFam" id="3.90.226.10:FF:000001">
    <property type="entry name" value="ATP-dependent Clp protease proteolytic subunit"/>
    <property type="match status" value="1"/>
</dbReference>
<comment type="similarity">
    <text evidence="1 7 8">Belongs to the peptidase S14 family.</text>
</comment>
<proteinExistence type="inferred from homology"/>
<dbReference type="Pfam" id="PF00574">
    <property type="entry name" value="CLP_protease"/>
    <property type="match status" value="1"/>
</dbReference>
<sequence>MGIWQSNHRVDWTAPRIESLIPMVVESTNRGERAYDIYSRLLKERVILLGTPIEDQIANLIVAQLLFLEHEDPDRDIWLYINSPGGSITAGLAIYDTMQVIRPDVATVCVGMAGSMATPILAGGAKGKRYSLPHSTIHMHPAGGGARGYAPDVEIMARELLREQQLIRELLAKDTGQPLERIARDFDRDLFMDPQQAKEYGIIDEILTREDLPAASERR</sequence>
<dbReference type="EC" id="3.4.21.92" evidence="7"/>
<gene>
    <name evidence="7" type="primary">clpP</name>
    <name evidence="9" type="ordered locus">Rcas_1476</name>
</gene>
<dbReference type="KEGG" id="rca:Rcas_1476"/>
<reference evidence="9 10" key="1">
    <citation type="submission" date="2007-08" db="EMBL/GenBank/DDBJ databases">
        <title>Complete sequence of Roseiflexus castenholzii DSM 13941.</title>
        <authorList>
            <consortium name="US DOE Joint Genome Institute"/>
            <person name="Copeland A."/>
            <person name="Lucas S."/>
            <person name="Lapidus A."/>
            <person name="Barry K."/>
            <person name="Glavina del Rio T."/>
            <person name="Dalin E."/>
            <person name="Tice H."/>
            <person name="Pitluck S."/>
            <person name="Thompson L.S."/>
            <person name="Brettin T."/>
            <person name="Bruce D."/>
            <person name="Detter J.C."/>
            <person name="Han C."/>
            <person name="Tapia R."/>
            <person name="Schmutz J."/>
            <person name="Larimer F."/>
            <person name="Land M."/>
            <person name="Hauser L."/>
            <person name="Kyrpides N."/>
            <person name="Mikhailova N."/>
            <person name="Bryant D.A."/>
            <person name="Hanada S."/>
            <person name="Tsukatani Y."/>
            <person name="Richardson P."/>
        </authorList>
    </citation>
    <scope>NUCLEOTIDE SEQUENCE [LARGE SCALE GENOMIC DNA]</scope>
    <source>
        <strain evidence="10">DSM 13941 / HLO8</strain>
    </source>
</reference>
<keyword evidence="2 7" id="KW-0963">Cytoplasm</keyword>
<evidence type="ECO:0000256" key="3">
    <source>
        <dbReference type="ARBA" id="ARBA00022670"/>
    </source>
</evidence>
<evidence type="ECO:0000256" key="5">
    <source>
        <dbReference type="ARBA" id="ARBA00022825"/>
    </source>
</evidence>
<dbReference type="InterPro" id="IPR023562">
    <property type="entry name" value="ClpP/TepA"/>
</dbReference>
<evidence type="ECO:0000256" key="7">
    <source>
        <dbReference type="HAMAP-Rule" id="MF_00444"/>
    </source>
</evidence>
<dbReference type="GO" id="GO:0009368">
    <property type="term" value="C:endopeptidase Clp complex"/>
    <property type="evidence" value="ECO:0007669"/>
    <property type="project" value="TreeGrafter"/>
</dbReference>
<evidence type="ECO:0000256" key="6">
    <source>
        <dbReference type="ARBA" id="ARBA00034021"/>
    </source>
</evidence>
<dbReference type="GO" id="GO:0004252">
    <property type="term" value="F:serine-type endopeptidase activity"/>
    <property type="evidence" value="ECO:0007669"/>
    <property type="project" value="UniProtKB-UniRule"/>
</dbReference>
<dbReference type="GO" id="GO:0005737">
    <property type="term" value="C:cytoplasm"/>
    <property type="evidence" value="ECO:0007669"/>
    <property type="project" value="UniProtKB-SubCell"/>
</dbReference>
<comment type="function">
    <text evidence="7">Cleaves peptides in various proteins in a process that requires ATP hydrolysis. Has a chymotrypsin-like activity. Plays a major role in the degradation of misfolded proteins.</text>
</comment>
<dbReference type="PANTHER" id="PTHR10381:SF70">
    <property type="entry name" value="ATP-DEPENDENT CLP PROTEASE PROTEOLYTIC SUBUNIT"/>
    <property type="match status" value="1"/>
</dbReference>
<comment type="subunit">
    <text evidence="7">Fourteen ClpP subunits assemble into 2 heptameric rings which stack back to back to give a disk-like structure with a central cavity, resembling the structure of eukaryotic proteasomes.</text>
</comment>
<dbReference type="GO" id="GO:0051117">
    <property type="term" value="F:ATPase binding"/>
    <property type="evidence" value="ECO:0007669"/>
    <property type="project" value="TreeGrafter"/>
</dbReference>
<protein>
    <recommendedName>
        <fullName evidence="7 8">ATP-dependent Clp protease proteolytic subunit</fullName>
        <ecNumber evidence="7">3.4.21.92</ecNumber>
    </recommendedName>
    <alternativeName>
        <fullName evidence="7">Endopeptidase Clp</fullName>
    </alternativeName>
</protein>
<dbReference type="CDD" id="cd07017">
    <property type="entry name" value="S14_ClpP_2"/>
    <property type="match status" value="1"/>
</dbReference>
<dbReference type="GO" id="GO:0004176">
    <property type="term" value="F:ATP-dependent peptidase activity"/>
    <property type="evidence" value="ECO:0007669"/>
    <property type="project" value="InterPro"/>
</dbReference>
<dbReference type="HAMAP" id="MF_00444">
    <property type="entry name" value="ClpP"/>
    <property type="match status" value="1"/>
</dbReference>
<evidence type="ECO:0000256" key="2">
    <source>
        <dbReference type="ARBA" id="ARBA00022490"/>
    </source>
</evidence>
<dbReference type="PRINTS" id="PR00127">
    <property type="entry name" value="CLPPROTEASEP"/>
</dbReference>
<evidence type="ECO:0000313" key="9">
    <source>
        <dbReference type="EMBL" id="ABU57570.1"/>
    </source>
</evidence>
<dbReference type="GO" id="GO:0006515">
    <property type="term" value="P:protein quality control for misfolded or incompletely synthesized proteins"/>
    <property type="evidence" value="ECO:0007669"/>
    <property type="project" value="TreeGrafter"/>
</dbReference>
<keyword evidence="4 7" id="KW-0378">Hydrolase</keyword>
<dbReference type="PANTHER" id="PTHR10381">
    <property type="entry name" value="ATP-DEPENDENT CLP PROTEASE PROTEOLYTIC SUBUNIT"/>
    <property type="match status" value="1"/>
</dbReference>
<dbReference type="InterPro" id="IPR001907">
    <property type="entry name" value="ClpP"/>
</dbReference>
<dbReference type="eggNOG" id="COG0740">
    <property type="taxonomic scope" value="Bacteria"/>
</dbReference>
<comment type="catalytic activity">
    <reaction evidence="6 7">
        <text>Hydrolysis of proteins to small peptides in the presence of ATP and magnesium. alpha-casein is the usual test substrate. In the absence of ATP, only oligopeptides shorter than five residues are hydrolyzed (such as succinyl-Leu-Tyr-|-NHMec, and Leu-Tyr-Leu-|-Tyr-Trp, in which cleavage of the -Tyr-|-Leu- and -Tyr-|-Trp bonds also occurs).</text>
        <dbReference type="EC" id="3.4.21.92"/>
    </reaction>
</comment>
<keyword evidence="5 7" id="KW-0720">Serine protease</keyword>
<evidence type="ECO:0000256" key="8">
    <source>
        <dbReference type="RuleBase" id="RU003567"/>
    </source>
</evidence>
<dbReference type="AlphaFoldDB" id="A7NJA0"/>
<evidence type="ECO:0000256" key="1">
    <source>
        <dbReference type="ARBA" id="ARBA00007039"/>
    </source>
</evidence>
<dbReference type="RefSeq" id="WP_012119998.1">
    <property type="nucleotide sequence ID" value="NC_009767.1"/>
</dbReference>
<dbReference type="OrthoDB" id="9802800at2"/>
<dbReference type="NCBIfam" id="NF009205">
    <property type="entry name" value="PRK12553.1"/>
    <property type="match status" value="1"/>
</dbReference>
<evidence type="ECO:0000256" key="4">
    <source>
        <dbReference type="ARBA" id="ARBA00022801"/>
    </source>
</evidence>
<feature type="active site" description="Nucleophile" evidence="7">
    <location>
        <position position="115"/>
    </location>
</feature>
<comment type="subcellular location">
    <subcellularLocation>
        <location evidence="7">Cytoplasm</location>
    </subcellularLocation>
</comment>
<feature type="active site" evidence="7">
    <location>
        <position position="140"/>
    </location>
</feature>
<organism evidence="9 10">
    <name type="scientific">Roseiflexus castenholzii (strain DSM 13941 / HLO8)</name>
    <dbReference type="NCBI Taxonomy" id="383372"/>
    <lineage>
        <taxon>Bacteria</taxon>
        <taxon>Bacillati</taxon>
        <taxon>Chloroflexota</taxon>
        <taxon>Chloroflexia</taxon>
        <taxon>Chloroflexales</taxon>
        <taxon>Roseiflexineae</taxon>
        <taxon>Roseiflexaceae</taxon>
        <taxon>Roseiflexus</taxon>
    </lineage>
</organism>
<dbReference type="Gene3D" id="3.90.226.10">
    <property type="entry name" value="2-enoyl-CoA Hydratase, Chain A, domain 1"/>
    <property type="match status" value="1"/>
</dbReference>
<keyword evidence="10" id="KW-1185">Reference proteome</keyword>
<name>A7NJA0_ROSCS</name>
<dbReference type="STRING" id="383372.Rcas_1476"/>
<evidence type="ECO:0000313" key="10">
    <source>
        <dbReference type="Proteomes" id="UP000000263"/>
    </source>
</evidence>
<accession>A7NJA0</accession>
<dbReference type="SUPFAM" id="SSF52096">
    <property type="entry name" value="ClpP/crotonase"/>
    <property type="match status" value="1"/>
</dbReference>
<dbReference type="HOGENOM" id="CLU_058707_3_2_0"/>
<dbReference type="InterPro" id="IPR029045">
    <property type="entry name" value="ClpP/crotonase-like_dom_sf"/>
</dbReference>
<dbReference type="NCBIfam" id="NF001368">
    <property type="entry name" value="PRK00277.1"/>
    <property type="match status" value="1"/>
</dbReference>
<dbReference type="EMBL" id="CP000804">
    <property type="protein sequence ID" value="ABU57570.1"/>
    <property type="molecule type" value="Genomic_DNA"/>
</dbReference>
<keyword evidence="3 7" id="KW-0645">Protease</keyword>